<evidence type="ECO:0000313" key="4">
    <source>
        <dbReference type="EMBL" id="CAF3907049.1"/>
    </source>
</evidence>
<evidence type="ECO:0000313" key="3">
    <source>
        <dbReference type="EMBL" id="CAF1175811.1"/>
    </source>
</evidence>
<dbReference type="OrthoDB" id="10000628at2759"/>
<proteinExistence type="predicted"/>
<organism evidence="2 6">
    <name type="scientific">Didymodactylos carnosus</name>
    <dbReference type="NCBI Taxonomy" id="1234261"/>
    <lineage>
        <taxon>Eukaryota</taxon>
        <taxon>Metazoa</taxon>
        <taxon>Spiralia</taxon>
        <taxon>Gnathifera</taxon>
        <taxon>Rotifera</taxon>
        <taxon>Eurotatoria</taxon>
        <taxon>Bdelloidea</taxon>
        <taxon>Philodinida</taxon>
        <taxon>Philodinidae</taxon>
        <taxon>Didymodactylos</taxon>
    </lineage>
</organism>
<comment type="caution">
    <text evidence="2">The sequence shown here is derived from an EMBL/GenBank/DDBJ whole genome shotgun (WGS) entry which is preliminary data.</text>
</comment>
<reference evidence="2" key="1">
    <citation type="submission" date="2021-02" db="EMBL/GenBank/DDBJ databases">
        <authorList>
            <person name="Nowell W R."/>
        </authorList>
    </citation>
    <scope>NUCLEOTIDE SEQUENCE</scope>
</reference>
<feature type="domain" description="Geminivirus AL1 replication-associated protein central" evidence="1">
    <location>
        <begin position="18"/>
        <end position="118"/>
    </location>
</feature>
<sequence>MSVSVSRRFVSNASLSASSAPSVAIDTIQITMPYDYQVHSTSMRDTLNQHIGQQHRLQKLLQYQPPFPLTSFAIPPNHADKINEWLAKDFRERIHDRLPTRTRSKCLFIIGHTQSEKTSFARTLGTHMFHRGCFSLSEWADEVDYMILNDIPYRDIRQQVKQLLTAPGEIHLTDKYHKKEKKNNNKPCIYLLNYEDIGSLLSETYWFDNGVIISYNWV</sequence>
<dbReference type="EMBL" id="CAJOBC010006665">
    <property type="protein sequence ID" value="CAF3907049.1"/>
    <property type="molecule type" value="Genomic_DNA"/>
</dbReference>
<dbReference type="Pfam" id="PF08283">
    <property type="entry name" value="Gemini_AL1_M"/>
    <property type="match status" value="1"/>
</dbReference>
<dbReference type="EMBL" id="CAJNOK010012993">
    <property type="protein sequence ID" value="CAF1175811.1"/>
    <property type="molecule type" value="Genomic_DNA"/>
</dbReference>
<dbReference type="Proteomes" id="UP000681722">
    <property type="component" value="Unassembled WGS sequence"/>
</dbReference>
<dbReference type="AlphaFoldDB" id="A0A814SD80"/>
<evidence type="ECO:0000313" key="6">
    <source>
        <dbReference type="Proteomes" id="UP000663829"/>
    </source>
</evidence>
<gene>
    <name evidence="2" type="ORF">GPM918_LOCUS20807</name>
    <name evidence="3" type="ORF">OVA965_LOCUS22805</name>
    <name evidence="4" type="ORF">SRO942_LOCUS20803</name>
    <name evidence="5" type="ORF">TMI583_LOCUS23515</name>
</gene>
<keyword evidence="6" id="KW-1185">Reference proteome</keyword>
<accession>A0A814SD80</accession>
<name>A0A814SD80_9BILA</name>
<dbReference type="Proteomes" id="UP000682733">
    <property type="component" value="Unassembled WGS sequence"/>
</dbReference>
<evidence type="ECO:0000259" key="1">
    <source>
        <dbReference type="Pfam" id="PF08283"/>
    </source>
</evidence>
<dbReference type="InterPro" id="IPR022692">
    <property type="entry name" value="Gemini_AL1_REP_central"/>
</dbReference>
<dbReference type="EMBL" id="CAJOBA010034513">
    <property type="protein sequence ID" value="CAF3986931.1"/>
    <property type="molecule type" value="Genomic_DNA"/>
</dbReference>
<protein>
    <recommendedName>
        <fullName evidence="1">Geminivirus AL1 replication-associated protein central domain-containing protein</fullName>
    </recommendedName>
</protein>
<dbReference type="Proteomes" id="UP000663829">
    <property type="component" value="Unassembled WGS sequence"/>
</dbReference>
<dbReference type="Proteomes" id="UP000677228">
    <property type="component" value="Unassembled WGS sequence"/>
</dbReference>
<evidence type="ECO:0000313" key="2">
    <source>
        <dbReference type="EMBL" id="CAF1143457.1"/>
    </source>
</evidence>
<dbReference type="EMBL" id="CAJNOQ010006666">
    <property type="protein sequence ID" value="CAF1143457.1"/>
    <property type="molecule type" value="Genomic_DNA"/>
</dbReference>
<evidence type="ECO:0000313" key="5">
    <source>
        <dbReference type="EMBL" id="CAF3986931.1"/>
    </source>
</evidence>
<dbReference type="GO" id="GO:0016888">
    <property type="term" value="F:DNA endonuclease activity, producing 5'-phosphomonoesters"/>
    <property type="evidence" value="ECO:0007669"/>
    <property type="project" value="InterPro"/>
</dbReference>